<keyword evidence="6" id="KW-0436">Ligase</keyword>
<evidence type="ECO:0000256" key="2">
    <source>
        <dbReference type="ARBA" id="ARBA00022692"/>
    </source>
</evidence>
<gene>
    <name evidence="6" type="ORF">ENP47_04210</name>
</gene>
<keyword evidence="2" id="KW-0812">Transmembrane</keyword>
<evidence type="ECO:0000313" key="6">
    <source>
        <dbReference type="EMBL" id="HEF64788.1"/>
    </source>
</evidence>
<name>A0A7C1K3C9_THERO</name>
<accession>A0A7C1K3C9</accession>
<sequence>MNEAIRSYRLRMLDLGLALAGILAALVLVVVPAPLGIAMVIGSLVGLILLIWPAAIPITLVLSVPVQDVVQLPLAGIGITATQLMLATAMFLLPIVLLVRRRLVHYPAIAVALTFFLLVQIASLAAAQNLLFGVATIYRWTAALLAFLATIHLVTTRRAVIVLGFGISAAAVAEVGFGTLQSALGLAPPSFAVASGIYRAYGTFGQPNPFAGYLEMTGLWLAALSLWAVRHAGGLLRRYRRERLRDLVSSVATRRRMLITAITAAWFGIGAFASFVGIVLSFSRGAWVGTLAGIGVFVLFAPRTVRRLSLVAALLVATVAFAGGWQELPAAVRERAQQLITQSRPFDVRDVQLTSENWAVVERMVHWQAAWGMFLDHPWTGVGAGNFGVAFPEYSPHPLFRIARGHAHNYYLHVLAELGIPGLLAYAAVLTTGLTMLVRTLRRGRSSYDRLLALGALAATAAVMVHNLVENLHELHLSVHLFALWGLVWRAAAGWTRFGGDR</sequence>
<dbReference type="Pfam" id="PF04932">
    <property type="entry name" value="Wzy_C"/>
    <property type="match status" value="1"/>
</dbReference>
<dbReference type="PANTHER" id="PTHR37422:SF13">
    <property type="entry name" value="LIPOPOLYSACCHARIDE BIOSYNTHESIS PROTEIN PA4999-RELATED"/>
    <property type="match status" value="1"/>
</dbReference>
<dbReference type="InterPro" id="IPR051533">
    <property type="entry name" value="WaaL-like"/>
</dbReference>
<evidence type="ECO:0000256" key="3">
    <source>
        <dbReference type="ARBA" id="ARBA00022989"/>
    </source>
</evidence>
<protein>
    <submittedName>
        <fullName evidence="6">O-antigen ligase family protein</fullName>
    </submittedName>
</protein>
<comment type="subcellular location">
    <subcellularLocation>
        <location evidence="1">Membrane</location>
        <topology evidence="1">Multi-pass membrane protein</topology>
    </subcellularLocation>
</comment>
<organism evidence="6">
    <name type="scientific">Thermomicrobium roseum</name>
    <dbReference type="NCBI Taxonomy" id="500"/>
    <lineage>
        <taxon>Bacteria</taxon>
        <taxon>Pseudomonadati</taxon>
        <taxon>Thermomicrobiota</taxon>
        <taxon>Thermomicrobia</taxon>
        <taxon>Thermomicrobiales</taxon>
        <taxon>Thermomicrobiaceae</taxon>
        <taxon>Thermomicrobium</taxon>
    </lineage>
</organism>
<dbReference type="AlphaFoldDB" id="A0A7C1K3C9"/>
<keyword evidence="4" id="KW-0472">Membrane</keyword>
<proteinExistence type="predicted"/>
<reference evidence="6" key="1">
    <citation type="journal article" date="2020" name="mSystems">
        <title>Genome- and Community-Level Interaction Insights into Carbon Utilization and Element Cycling Functions of Hydrothermarchaeota in Hydrothermal Sediment.</title>
        <authorList>
            <person name="Zhou Z."/>
            <person name="Liu Y."/>
            <person name="Xu W."/>
            <person name="Pan J."/>
            <person name="Luo Z.H."/>
            <person name="Li M."/>
        </authorList>
    </citation>
    <scope>NUCLEOTIDE SEQUENCE [LARGE SCALE GENOMIC DNA]</scope>
    <source>
        <strain evidence="6">SpSt-222</strain>
    </source>
</reference>
<evidence type="ECO:0000256" key="4">
    <source>
        <dbReference type="ARBA" id="ARBA00023136"/>
    </source>
</evidence>
<evidence type="ECO:0000259" key="5">
    <source>
        <dbReference type="Pfam" id="PF04932"/>
    </source>
</evidence>
<feature type="domain" description="O-antigen ligase-related" evidence="5">
    <location>
        <begin position="270"/>
        <end position="426"/>
    </location>
</feature>
<dbReference type="EMBL" id="DSJL01000009">
    <property type="protein sequence ID" value="HEF64788.1"/>
    <property type="molecule type" value="Genomic_DNA"/>
</dbReference>
<comment type="caution">
    <text evidence="6">The sequence shown here is derived from an EMBL/GenBank/DDBJ whole genome shotgun (WGS) entry which is preliminary data.</text>
</comment>
<dbReference type="GO" id="GO:0016874">
    <property type="term" value="F:ligase activity"/>
    <property type="evidence" value="ECO:0007669"/>
    <property type="project" value="UniProtKB-KW"/>
</dbReference>
<dbReference type="GO" id="GO:0016020">
    <property type="term" value="C:membrane"/>
    <property type="evidence" value="ECO:0007669"/>
    <property type="project" value="UniProtKB-SubCell"/>
</dbReference>
<dbReference type="PANTHER" id="PTHR37422">
    <property type="entry name" value="TEICHURONIC ACID BIOSYNTHESIS PROTEIN TUAE"/>
    <property type="match status" value="1"/>
</dbReference>
<keyword evidence="3" id="KW-1133">Transmembrane helix</keyword>
<dbReference type="InterPro" id="IPR007016">
    <property type="entry name" value="O-antigen_ligase-rel_domated"/>
</dbReference>
<evidence type="ECO:0000256" key="1">
    <source>
        <dbReference type="ARBA" id="ARBA00004141"/>
    </source>
</evidence>